<proteinExistence type="predicted"/>
<evidence type="ECO:0000313" key="2">
    <source>
        <dbReference type="Proteomes" id="UP001209878"/>
    </source>
</evidence>
<protein>
    <submittedName>
        <fullName evidence="1">Uncharacterized protein</fullName>
    </submittedName>
</protein>
<evidence type="ECO:0000313" key="1">
    <source>
        <dbReference type="EMBL" id="KAK2193451.1"/>
    </source>
</evidence>
<sequence length="99" mass="11145">MHENHAAKHYLSRAHLIVLGEQPLLVYFVSFTNATNPASETRKLQVQFHTPIVDCAPETLATLQLRLQFASTPPHTITQHRKHLISEKSLAARPSKLLS</sequence>
<reference evidence="1" key="1">
    <citation type="journal article" date="2023" name="Mol. Biol. Evol.">
        <title>Third-Generation Sequencing Reveals the Adaptive Role of the Epigenome in Three Deep-Sea Polychaetes.</title>
        <authorList>
            <person name="Perez M."/>
            <person name="Aroh O."/>
            <person name="Sun Y."/>
            <person name="Lan Y."/>
            <person name="Juniper S.K."/>
            <person name="Young C.R."/>
            <person name="Angers B."/>
            <person name="Qian P.Y."/>
        </authorList>
    </citation>
    <scope>NUCLEOTIDE SEQUENCE</scope>
    <source>
        <strain evidence="1">R07B-5</strain>
    </source>
</reference>
<organism evidence="1 2">
    <name type="scientific">Ridgeia piscesae</name>
    <name type="common">Tubeworm</name>
    <dbReference type="NCBI Taxonomy" id="27915"/>
    <lineage>
        <taxon>Eukaryota</taxon>
        <taxon>Metazoa</taxon>
        <taxon>Spiralia</taxon>
        <taxon>Lophotrochozoa</taxon>
        <taxon>Annelida</taxon>
        <taxon>Polychaeta</taxon>
        <taxon>Sedentaria</taxon>
        <taxon>Canalipalpata</taxon>
        <taxon>Sabellida</taxon>
        <taxon>Siboglinidae</taxon>
        <taxon>Ridgeia</taxon>
    </lineage>
</organism>
<comment type="caution">
    <text evidence="1">The sequence shown here is derived from an EMBL/GenBank/DDBJ whole genome shotgun (WGS) entry which is preliminary data.</text>
</comment>
<dbReference type="EMBL" id="JAODUO010000012">
    <property type="protein sequence ID" value="KAK2193451.1"/>
    <property type="molecule type" value="Genomic_DNA"/>
</dbReference>
<dbReference type="Proteomes" id="UP001209878">
    <property type="component" value="Unassembled WGS sequence"/>
</dbReference>
<gene>
    <name evidence="1" type="ORF">NP493_12g00000</name>
</gene>
<dbReference type="AlphaFoldDB" id="A0AAD9UL69"/>
<accession>A0AAD9UL69</accession>
<name>A0AAD9UL69_RIDPI</name>
<keyword evidence="2" id="KW-1185">Reference proteome</keyword>